<evidence type="ECO:0000313" key="4">
    <source>
        <dbReference type="Proteomes" id="UP001404845"/>
    </source>
</evidence>
<dbReference type="Proteomes" id="UP001404845">
    <property type="component" value="Unassembled WGS sequence"/>
</dbReference>
<sequence length="515" mass="56087">MPKNIVVFSDGTGQDGGVRPEQRVSNVYKMYRVCRTGPDSAVDPAEQVAFYDPGLGTDIGATALTAPVRFVQKLLASVTGRGITTNIVDCYEFIINHYRPGDRIFLVGFSRGAYTARCVANLLMLCGVPTRGADGPLPRFRKAARDIAQEAVDTVLEHGAGHPRAKYEAERDEQARRFRARYGSAHETGEPGRSNAAPYFIGVFDTVAALGATGARRFLIQAGLAIGAALGLALVGLLPAAAVAGLLHVYPGLHFWAAFRWVLLLVVVAGGAWLWLRERRSRRKVIRDFPNPGDVSSHMADWKGENFDRLLSRFVRYARSANAIDETRKDFDRVAWGGIQDGAHDHGEGHARLVQLWFAGNHSDIGGSYPEAESRLSDISLKWMVEEATRIPDGLRVDGLKAPGDATGNPKLHLFPAADGVQHCEIAGMHDTIERSVPRFLRRFSASWNWAVQVRRIAHDAPVHPTVAERFELTSVPQCAGSGAYLPAALANHDRFKARYVAATPGPEAASPATV</sequence>
<keyword evidence="4" id="KW-1185">Reference proteome</keyword>
<proteinExistence type="predicted"/>
<dbReference type="InterPro" id="IPR018712">
    <property type="entry name" value="Tle1-like_cat"/>
</dbReference>
<dbReference type="Pfam" id="PF09994">
    <property type="entry name" value="T6SS_Tle1-like_cat"/>
    <property type="match status" value="2"/>
</dbReference>
<comment type="caution">
    <text evidence="3">The sequence shown here is derived from an EMBL/GenBank/DDBJ whole genome shotgun (WGS) entry which is preliminary data.</text>
</comment>
<evidence type="ECO:0000259" key="2">
    <source>
        <dbReference type="Pfam" id="PF09994"/>
    </source>
</evidence>
<feature type="transmembrane region" description="Helical" evidence="1">
    <location>
        <begin position="224"/>
        <end position="247"/>
    </location>
</feature>
<feature type="transmembrane region" description="Helical" evidence="1">
    <location>
        <begin position="253"/>
        <end position="276"/>
    </location>
</feature>
<keyword evidence="1" id="KW-1133">Transmembrane helix</keyword>
<dbReference type="InterPro" id="IPR029058">
    <property type="entry name" value="AB_hydrolase_fold"/>
</dbReference>
<keyword evidence="1" id="KW-0472">Membrane</keyword>
<evidence type="ECO:0000256" key="1">
    <source>
        <dbReference type="SAM" id="Phobius"/>
    </source>
</evidence>
<organism evidence="3 4">
    <name type="scientific">Methylorubrum rhodesianum</name>
    <dbReference type="NCBI Taxonomy" id="29427"/>
    <lineage>
        <taxon>Bacteria</taxon>
        <taxon>Pseudomonadati</taxon>
        <taxon>Pseudomonadota</taxon>
        <taxon>Alphaproteobacteria</taxon>
        <taxon>Hyphomicrobiales</taxon>
        <taxon>Methylobacteriaceae</taxon>
        <taxon>Methylorubrum</taxon>
    </lineage>
</organism>
<name>A0ABU9Z7G5_9HYPH</name>
<feature type="domain" description="T6SS Phospholipase effector Tle1-like catalytic" evidence="2">
    <location>
        <begin position="307"/>
        <end position="387"/>
    </location>
</feature>
<dbReference type="RefSeq" id="WP_200671242.1">
    <property type="nucleotide sequence ID" value="NZ_JACWCW010000055.1"/>
</dbReference>
<dbReference type="EMBL" id="JAQYXL010000001">
    <property type="protein sequence ID" value="MEN3227174.1"/>
    <property type="molecule type" value="Genomic_DNA"/>
</dbReference>
<dbReference type="PANTHER" id="PTHR33840">
    <property type="match status" value="1"/>
</dbReference>
<gene>
    <name evidence="3" type="ORF">PUR21_05800</name>
</gene>
<accession>A0ABU9Z7G5</accession>
<dbReference type="SUPFAM" id="SSF53474">
    <property type="entry name" value="alpha/beta-Hydrolases"/>
    <property type="match status" value="1"/>
</dbReference>
<evidence type="ECO:0000313" key="3">
    <source>
        <dbReference type="EMBL" id="MEN3227174.1"/>
    </source>
</evidence>
<reference evidence="3 4" key="1">
    <citation type="journal article" date="2023" name="PLoS ONE">
        <title>Complete genome assembly of Hawai'i environmental nontuberculous mycobacteria reveals unexpected co-isolation with methylobacteria.</title>
        <authorList>
            <person name="Hendrix J."/>
            <person name="Epperson L.E."/>
            <person name="Tong E.I."/>
            <person name="Chan Y.L."/>
            <person name="Hasan N.A."/>
            <person name="Dawrs S.N."/>
            <person name="Norton G.J."/>
            <person name="Virdi R."/>
            <person name="Crooks J.L."/>
            <person name="Chan E.D."/>
            <person name="Honda J.R."/>
            <person name="Strong M."/>
        </authorList>
    </citation>
    <scope>NUCLEOTIDE SEQUENCE [LARGE SCALE GENOMIC DNA]</scope>
    <source>
        <strain evidence="3 4">NJH_HI01</strain>
    </source>
</reference>
<dbReference type="PANTHER" id="PTHR33840:SF1">
    <property type="entry name" value="TLE1 PHOSPHOLIPASE DOMAIN-CONTAINING PROTEIN"/>
    <property type="match status" value="1"/>
</dbReference>
<keyword evidence="1" id="KW-0812">Transmembrane</keyword>
<feature type="domain" description="T6SS Phospholipase effector Tle1-like catalytic" evidence="2">
    <location>
        <begin position="3"/>
        <end position="215"/>
    </location>
</feature>
<protein>
    <submittedName>
        <fullName evidence="3">DUF2235 domain-containing protein</fullName>
    </submittedName>
</protein>